<keyword evidence="2" id="KW-0812">Transmembrane</keyword>
<evidence type="ECO:0000256" key="2">
    <source>
        <dbReference type="SAM" id="Phobius"/>
    </source>
</evidence>
<dbReference type="HOGENOM" id="CLU_743401_0_0_0"/>
<sequence length="372" mass="40656">MVLMTDFVPALHPVVIGSLRNFFGRYLQAVRELGLDTSPAVQRGLPEFFLTLPTEEGSPPVILHGLLPAEDRYAPLKNKLDAQVKETGDERLRVILHPAAQRDALYQTFAQGGVTRYLHPDAMRALAELRLTWDGYGLLSGVLGWTHALAFLLGVLVLWGIDGFVVSLLAMLVWAAVVGLSYFVFSRLLVVPALQRRLAARRRAACARILADCQEVGRRPLSPRMAAELPAPVMDALSRLPGERPQAQDVLQRGEWWRAELWDLAHEAARGLAKVPESGPDFAARTRGTAALVGRIVQVFELDAASPGVVSPETAWRLDEAYTQVEAQAASLGYAAPLRPRSASPLPQAPFLTPVQPGPALTDPIPKEPHHD</sequence>
<dbReference type="Proteomes" id="UP000007575">
    <property type="component" value="Chromosome"/>
</dbReference>
<evidence type="ECO:0000313" key="4">
    <source>
        <dbReference type="Proteomes" id="UP000007575"/>
    </source>
</evidence>
<dbReference type="PATRIC" id="fig|745776.4.peg.2423"/>
<gene>
    <name evidence="3" type="ordered locus">DGo_CA2362</name>
</gene>
<reference evidence="3 4" key="1">
    <citation type="journal article" date="2012" name="PLoS ONE">
        <title>Genome sequence and transcriptome analysis of the radioresistant bacterium Deinococcus gobiensis: insights into the extreme environmental adaptations.</title>
        <authorList>
            <person name="Yuan M."/>
            <person name="Chen M."/>
            <person name="Zhang W."/>
            <person name="Lu W."/>
            <person name="Wang J."/>
            <person name="Yang M."/>
            <person name="Zhao P."/>
            <person name="Tang R."/>
            <person name="Li X."/>
            <person name="Hao Y."/>
            <person name="Zhou Z."/>
            <person name="Zhan Y."/>
            <person name="Yu H."/>
            <person name="Teng C."/>
            <person name="Yan Y."/>
            <person name="Ping S."/>
            <person name="Wang Y."/>
            <person name="Lin M."/>
        </authorList>
    </citation>
    <scope>NUCLEOTIDE SEQUENCE [LARGE SCALE GENOMIC DNA]</scope>
    <source>
        <strain evidence="3 4">I-0</strain>
    </source>
</reference>
<keyword evidence="2" id="KW-1133">Transmembrane helix</keyword>
<dbReference type="STRING" id="745776.DGo_CA2362"/>
<organism evidence="3 4">
    <name type="scientific">Deinococcus gobiensis (strain DSM 21396 / JCM 16679 / CGMCC 1.7299 / I-0)</name>
    <dbReference type="NCBI Taxonomy" id="745776"/>
    <lineage>
        <taxon>Bacteria</taxon>
        <taxon>Thermotogati</taxon>
        <taxon>Deinococcota</taxon>
        <taxon>Deinococci</taxon>
        <taxon>Deinococcales</taxon>
        <taxon>Deinococcaceae</taxon>
        <taxon>Deinococcus</taxon>
    </lineage>
</organism>
<accession>H8GZX7</accession>
<evidence type="ECO:0000256" key="1">
    <source>
        <dbReference type="SAM" id="MobiDB-lite"/>
    </source>
</evidence>
<feature type="transmembrane region" description="Helical" evidence="2">
    <location>
        <begin position="136"/>
        <end position="161"/>
    </location>
</feature>
<dbReference type="EMBL" id="CP002191">
    <property type="protein sequence ID" value="AFD26289.1"/>
    <property type="molecule type" value="Genomic_DNA"/>
</dbReference>
<dbReference type="KEGG" id="dgo:DGo_CA2362"/>
<dbReference type="AlphaFoldDB" id="H8GZX7"/>
<name>H8GZX7_DEIGI</name>
<feature type="transmembrane region" description="Helical" evidence="2">
    <location>
        <begin position="167"/>
        <end position="194"/>
    </location>
</feature>
<protein>
    <submittedName>
        <fullName evidence="3">Uncharacterized protein</fullName>
    </submittedName>
</protein>
<proteinExistence type="predicted"/>
<evidence type="ECO:0000313" key="3">
    <source>
        <dbReference type="EMBL" id="AFD26289.1"/>
    </source>
</evidence>
<feature type="region of interest" description="Disordered" evidence="1">
    <location>
        <begin position="341"/>
        <end position="372"/>
    </location>
</feature>
<keyword evidence="4" id="KW-1185">Reference proteome</keyword>
<keyword evidence="2" id="KW-0472">Membrane</keyword>